<evidence type="ECO:0000256" key="3">
    <source>
        <dbReference type="ARBA" id="ARBA00023163"/>
    </source>
</evidence>
<dbReference type="InterPro" id="IPR036388">
    <property type="entry name" value="WH-like_DNA-bd_sf"/>
</dbReference>
<dbReference type="RefSeq" id="WP_041993136.1">
    <property type="nucleotide sequence ID" value="NZ_CDOD01000034.1"/>
</dbReference>
<keyword evidence="7" id="KW-1185">Reference proteome</keyword>
<keyword evidence="1" id="KW-0805">Transcription regulation</keyword>
<dbReference type="AlphaFoldDB" id="A0A0B7HFJ7"/>
<dbReference type="Pfam" id="PF01037">
    <property type="entry name" value="AsnC_trans_reg"/>
    <property type="match status" value="1"/>
</dbReference>
<dbReference type="SUPFAM" id="SSF46785">
    <property type="entry name" value="Winged helix' DNA-binding domain"/>
    <property type="match status" value="1"/>
</dbReference>
<dbReference type="GO" id="GO:0043565">
    <property type="term" value="F:sequence-specific DNA binding"/>
    <property type="evidence" value="ECO:0007669"/>
    <property type="project" value="InterPro"/>
</dbReference>
<dbReference type="InterPro" id="IPR011008">
    <property type="entry name" value="Dimeric_a/b-barrel"/>
</dbReference>
<dbReference type="GO" id="GO:0043200">
    <property type="term" value="P:response to amino acid"/>
    <property type="evidence" value="ECO:0007669"/>
    <property type="project" value="TreeGrafter"/>
</dbReference>
<dbReference type="eggNOG" id="COG1522">
    <property type="taxonomic scope" value="Bacteria"/>
</dbReference>
<dbReference type="KEGG" id="ccyn:CGC48_00560"/>
<evidence type="ECO:0000313" key="6">
    <source>
        <dbReference type="EMBL" id="CEN37444.1"/>
    </source>
</evidence>
<dbReference type="EMBL" id="CP022378">
    <property type="protein sequence ID" value="ATA67240.1"/>
    <property type="molecule type" value="Genomic_DNA"/>
</dbReference>
<dbReference type="PRINTS" id="PR00033">
    <property type="entry name" value="HTHASNC"/>
</dbReference>
<dbReference type="PROSITE" id="PS50956">
    <property type="entry name" value="HTH_ASNC_2"/>
    <property type="match status" value="1"/>
</dbReference>
<dbReference type="EMBL" id="CDOD01000034">
    <property type="protein sequence ID" value="CEN37444.1"/>
    <property type="molecule type" value="Genomic_DNA"/>
</dbReference>
<sequence length="172" mass="19980">MQMLDHIDFMLLDELQQDGKQSIKKLAEKVGLSITPVHERIKKMETSGVIENYVAVVNPKQLGKKLVAYCQVKLLRHQGELFEEFEQYISTLDEVLEASYMAGGYDFLLKLVLNDMEEYQRFVVHKISKLEIIANIQSSFVIKEIKNTSMIKCLRDEAEFEYNNTLKNNNEI</sequence>
<evidence type="ECO:0000259" key="4">
    <source>
        <dbReference type="PROSITE" id="PS50956"/>
    </source>
</evidence>
<dbReference type="Gene3D" id="3.30.70.920">
    <property type="match status" value="1"/>
</dbReference>
<dbReference type="STRING" id="28189.CCYN74_40181"/>
<evidence type="ECO:0000256" key="2">
    <source>
        <dbReference type="ARBA" id="ARBA00023125"/>
    </source>
</evidence>
<dbReference type="GeneID" id="96780284"/>
<dbReference type="InterPro" id="IPR036390">
    <property type="entry name" value="WH_DNA-bd_sf"/>
</dbReference>
<keyword evidence="2" id="KW-0238">DNA-binding</keyword>
<organism evidence="6 7">
    <name type="scientific">Capnocytophaga cynodegmi</name>
    <dbReference type="NCBI Taxonomy" id="28189"/>
    <lineage>
        <taxon>Bacteria</taxon>
        <taxon>Pseudomonadati</taxon>
        <taxon>Bacteroidota</taxon>
        <taxon>Flavobacteriia</taxon>
        <taxon>Flavobacteriales</taxon>
        <taxon>Flavobacteriaceae</taxon>
        <taxon>Capnocytophaga</taxon>
    </lineage>
</organism>
<reference evidence="7" key="2">
    <citation type="submission" date="2015-01" db="EMBL/GenBank/DDBJ databases">
        <authorList>
            <person name="MANFREDI Pablo"/>
        </authorList>
    </citation>
    <scope>NUCLEOTIDE SEQUENCE [LARGE SCALE GENOMIC DNA]</scope>
    <source>
        <strain evidence="7">Ccyn2B</strain>
    </source>
</reference>
<dbReference type="Pfam" id="PF13412">
    <property type="entry name" value="HTH_24"/>
    <property type="match status" value="1"/>
</dbReference>
<dbReference type="Proteomes" id="UP000038055">
    <property type="component" value="Unassembled WGS sequence"/>
</dbReference>
<dbReference type="GO" id="GO:0005829">
    <property type="term" value="C:cytosol"/>
    <property type="evidence" value="ECO:0007669"/>
    <property type="project" value="TreeGrafter"/>
</dbReference>
<dbReference type="Proteomes" id="UP000242855">
    <property type="component" value="Chromosome"/>
</dbReference>
<dbReference type="InterPro" id="IPR019887">
    <property type="entry name" value="Tscrpt_reg_AsnC/Lrp_C"/>
</dbReference>
<dbReference type="Gene3D" id="1.10.10.10">
    <property type="entry name" value="Winged helix-like DNA-binding domain superfamily/Winged helix DNA-binding domain"/>
    <property type="match status" value="1"/>
</dbReference>
<dbReference type="InterPro" id="IPR000485">
    <property type="entry name" value="AsnC-type_HTH_dom"/>
</dbReference>
<evidence type="ECO:0000313" key="7">
    <source>
        <dbReference type="Proteomes" id="UP000038055"/>
    </source>
</evidence>
<gene>
    <name evidence="6" type="ORF">CCYN2B_40103</name>
    <name evidence="5" type="ORF">CGC48_00560</name>
</gene>
<dbReference type="PANTHER" id="PTHR30154:SF34">
    <property type="entry name" value="TRANSCRIPTIONAL REGULATOR AZLB"/>
    <property type="match status" value="1"/>
</dbReference>
<dbReference type="SMART" id="SM00344">
    <property type="entry name" value="HTH_ASNC"/>
    <property type="match status" value="1"/>
</dbReference>
<reference evidence="6" key="1">
    <citation type="submission" date="2015-01" db="EMBL/GenBank/DDBJ databases">
        <authorList>
            <person name="Xiang T."/>
            <person name="Song Y."/>
            <person name="Huang L."/>
            <person name="Wang B."/>
            <person name="Wu P."/>
        </authorList>
    </citation>
    <scope>NUCLEOTIDE SEQUENCE [LARGE SCALE GENOMIC DNA]</scope>
    <source>
        <strain evidence="6">Ccyn2B</strain>
    </source>
</reference>
<dbReference type="PANTHER" id="PTHR30154">
    <property type="entry name" value="LEUCINE-RESPONSIVE REGULATORY PROTEIN"/>
    <property type="match status" value="1"/>
</dbReference>
<proteinExistence type="predicted"/>
<evidence type="ECO:0000313" key="5">
    <source>
        <dbReference type="EMBL" id="ATA67240.1"/>
    </source>
</evidence>
<name>A0A0B7HFJ7_9FLAO</name>
<evidence type="ECO:0000256" key="1">
    <source>
        <dbReference type="ARBA" id="ARBA00023015"/>
    </source>
</evidence>
<reference evidence="5 8" key="3">
    <citation type="journal article" date="2017" name="Genome Announc.">
        <title>Twelve Complete Reference Genomes of Clinical Isolates in the Capnocytophaga Genus.</title>
        <authorList>
            <person name="Villarma A."/>
            <person name="Gulvik C.A."/>
            <person name="Rowe L.A."/>
            <person name="Sheth M."/>
            <person name="Juieng P."/>
            <person name="Nicholson A.C."/>
            <person name="Loparev V.N."/>
            <person name="McQuiston J.R."/>
        </authorList>
    </citation>
    <scope>NUCLEOTIDE SEQUENCE [LARGE SCALE GENOMIC DNA]</scope>
    <source>
        <strain evidence="5 8">G7591</strain>
    </source>
</reference>
<dbReference type="SUPFAM" id="SSF54909">
    <property type="entry name" value="Dimeric alpha+beta barrel"/>
    <property type="match status" value="1"/>
</dbReference>
<evidence type="ECO:0000313" key="8">
    <source>
        <dbReference type="Proteomes" id="UP000242855"/>
    </source>
</evidence>
<accession>A0A0B7HFJ7</accession>
<dbReference type="InterPro" id="IPR019888">
    <property type="entry name" value="Tscrpt_reg_AsnC-like"/>
</dbReference>
<protein>
    <submittedName>
        <fullName evidence="6">Leucine-responsive regulatory protein</fullName>
    </submittedName>
    <submittedName>
        <fullName evidence="5">Lrp/AsnC family transcriptional regulator</fullName>
    </submittedName>
</protein>
<feature type="domain" description="HTH asnC-type" evidence="4">
    <location>
        <begin position="4"/>
        <end position="65"/>
    </location>
</feature>
<keyword evidence="3" id="KW-0804">Transcription</keyword>